<dbReference type="InterPro" id="IPR000873">
    <property type="entry name" value="AMP-dep_synth/lig_dom"/>
</dbReference>
<feature type="domain" description="AMP-dependent synthetase/ligase" evidence="5">
    <location>
        <begin position="12"/>
        <end position="429"/>
    </location>
</feature>
<evidence type="ECO:0000256" key="4">
    <source>
        <dbReference type="ARBA" id="ARBA00032875"/>
    </source>
</evidence>
<dbReference type="InterPro" id="IPR020845">
    <property type="entry name" value="AMP-binding_CS"/>
</dbReference>
<dbReference type="Gene3D" id="3.40.50.12780">
    <property type="entry name" value="N-terminal domain of ligase-like"/>
    <property type="match status" value="1"/>
</dbReference>
<sequence>MKPKNLLDMVAKTVDRFSDKDALMYKSGAAYQSITYGEMWRQVKEAAAGLAHLGIGFDDKVALLSENNPMWPISDLAIASIGAVSVPIYPTQTAEQTAYILKNADCRGAIVENKEQLRKIRSTEVELEFIVLMKPEAGFSDGDRVLSFDSLRKEGVDHPLPGWEQEWQQIDGDQLVTIIHTSGTTGPPKGVMLSHNNFISNTEGVNFWVIELVPEDVTLSYLPLSHVFERMAGQFVPLKVGATIAYAEGIDQIEENLLEVRPTVLTSVPRLFEKVHARVQEQIESGTPLRKKIFNWAVDVGRQRYEHLLRARVDQLILGDPLPPQLKRKFELANRLVFQKIKDRLGGNLRGMVSGGAPLNPEITDFFWSVDMPVLEGYGLTETSPVIASNPMLRPRIGSVGRPLPNLEVKIAEDGEILVKGPSVMKGYYKNEEATAKTIQKGWLHTGDLGELDEDGYLKVVDRKKNILVLATGKNVAPQPVENAINNSPYIENSVLIGNGRKFVISLVVPDYENLLPWAKKQGLPEQDPENLAGHPKVQALLESEVKRLTKGFAAFEQPKQVKVCAKEWTVDSGELTPTLKVRLKVVEEKYADLIEEAYADAQAAATTGQS</sequence>
<evidence type="ECO:0000259" key="5">
    <source>
        <dbReference type="Pfam" id="PF00501"/>
    </source>
</evidence>
<evidence type="ECO:0000313" key="6">
    <source>
        <dbReference type="EMBL" id="SDC17181.1"/>
    </source>
</evidence>
<keyword evidence="3" id="KW-0443">Lipid metabolism</keyword>
<dbReference type="RefSeq" id="WP_245662087.1">
    <property type="nucleotide sequence ID" value="NZ_FMZA01000004.1"/>
</dbReference>
<keyword evidence="2" id="KW-0276">Fatty acid metabolism</keyword>
<dbReference type="EMBL" id="FMZA01000004">
    <property type="protein sequence ID" value="SDC17181.1"/>
    <property type="molecule type" value="Genomic_DNA"/>
</dbReference>
<dbReference type="Proteomes" id="UP000199387">
    <property type="component" value="Unassembled WGS sequence"/>
</dbReference>
<evidence type="ECO:0000256" key="1">
    <source>
        <dbReference type="ARBA" id="ARBA00022598"/>
    </source>
</evidence>
<organism evidence="6 7">
    <name type="scientific">Melghirimyces thermohalophilus</name>
    <dbReference type="NCBI Taxonomy" id="1236220"/>
    <lineage>
        <taxon>Bacteria</taxon>
        <taxon>Bacillati</taxon>
        <taxon>Bacillota</taxon>
        <taxon>Bacilli</taxon>
        <taxon>Bacillales</taxon>
        <taxon>Thermoactinomycetaceae</taxon>
        <taxon>Melghirimyces</taxon>
    </lineage>
</organism>
<dbReference type="PROSITE" id="PS00455">
    <property type="entry name" value="AMP_BINDING"/>
    <property type="match status" value="1"/>
</dbReference>
<evidence type="ECO:0000256" key="3">
    <source>
        <dbReference type="ARBA" id="ARBA00023098"/>
    </source>
</evidence>
<dbReference type="Pfam" id="PF23562">
    <property type="entry name" value="AMP-binding_C_3"/>
    <property type="match status" value="1"/>
</dbReference>
<reference evidence="6 7" key="1">
    <citation type="submission" date="2016-10" db="EMBL/GenBank/DDBJ databases">
        <authorList>
            <person name="de Groot N.N."/>
        </authorList>
    </citation>
    <scope>NUCLEOTIDE SEQUENCE [LARGE SCALE GENOMIC DNA]</scope>
    <source>
        <strain evidence="6 7">DSM 45514</strain>
    </source>
</reference>
<dbReference type="SUPFAM" id="SSF56801">
    <property type="entry name" value="Acetyl-CoA synthetase-like"/>
    <property type="match status" value="1"/>
</dbReference>
<evidence type="ECO:0000256" key="2">
    <source>
        <dbReference type="ARBA" id="ARBA00022832"/>
    </source>
</evidence>
<dbReference type="GO" id="GO:0016020">
    <property type="term" value="C:membrane"/>
    <property type="evidence" value="ECO:0007669"/>
    <property type="project" value="TreeGrafter"/>
</dbReference>
<dbReference type="Pfam" id="PF00501">
    <property type="entry name" value="AMP-binding"/>
    <property type="match status" value="1"/>
</dbReference>
<dbReference type="CDD" id="cd05907">
    <property type="entry name" value="VL_LC_FACS_like"/>
    <property type="match status" value="1"/>
</dbReference>
<accession>A0A1G6JEN9</accession>
<gene>
    <name evidence="6" type="ORF">SAMN04488112_1048</name>
</gene>
<dbReference type="PANTHER" id="PTHR43272:SF32">
    <property type="entry name" value="AMP-DEPENDENT SYNTHETASE_LIGASE DOMAIN-CONTAINING PROTEIN"/>
    <property type="match status" value="1"/>
</dbReference>
<keyword evidence="1" id="KW-0436">Ligase</keyword>
<evidence type="ECO:0000313" key="7">
    <source>
        <dbReference type="Proteomes" id="UP000199387"/>
    </source>
</evidence>
<protein>
    <recommendedName>
        <fullName evidence="4">Acyl-CoA synthetase</fullName>
    </recommendedName>
</protein>
<dbReference type="STRING" id="1236220.SAMN04488112_1048"/>
<dbReference type="AlphaFoldDB" id="A0A1G6JEN9"/>
<dbReference type="GO" id="GO:0004467">
    <property type="term" value="F:long-chain fatty acid-CoA ligase activity"/>
    <property type="evidence" value="ECO:0007669"/>
    <property type="project" value="TreeGrafter"/>
</dbReference>
<name>A0A1G6JEN9_9BACL</name>
<dbReference type="InterPro" id="IPR042099">
    <property type="entry name" value="ANL_N_sf"/>
</dbReference>
<dbReference type="PANTHER" id="PTHR43272">
    <property type="entry name" value="LONG-CHAIN-FATTY-ACID--COA LIGASE"/>
    <property type="match status" value="1"/>
</dbReference>
<keyword evidence="7" id="KW-1185">Reference proteome</keyword>
<proteinExistence type="predicted"/>